<evidence type="ECO:0000313" key="1">
    <source>
        <dbReference type="EMBL" id="KAF2821434.1"/>
    </source>
</evidence>
<sequence length="316" mass="36765">MDSPAHLLNLPRELRDRIYGYLDHRIDFNWDRDCIIAPRGTEGDVQLVEPVPIRLENCPLAHVFRIHPRIYHEYQEMYETGLTALIDPSLHTLGPPRFQPLRNSTARSNAVLIRIRHVSLFLTIHAQTTSSSLDWEDQLGLLRALKSKAPQLLTLRVAVRQQYHLSSGPTVSDKNLEKVLFSATERLNAARIIRFLPQMPDAFGDMFMVQRGEGYHVGHGGTYQIDLQYMTPRLLVTAIHPGRSYIMNHGIRKVGVYMYAREPDNCAKRYWVVKEIIARWAMRKYLPDIRRIVSGERADWLTRLPYEMTEWVEKRV</sequence>
<gene>
    <name evidence="1" type="ORF">CC86DRAFT_448886</name>
</gene>
<dbReference type="OrthoDB" id="3801489at2759"/>
<dbReference type="Proteomes" id="UP000799424">
    <property type="component" value="Unassembled WGS sequence"/>
</dbReference>
<keyword evidence="2" id="KW-1185">Reference proteome</keyword>
<protein>
    <recommendedName>
        <fullName evidence="3">F-box domain-containing protein</fullName>
    </recommendedName>
</protein>
<reference evidence="1" key="1">
    <citation type="journal article" date="2020" name="Stud. Mycol.">
        <title>101 Dothideomycetes genomes: a test case for predicting lifestyles and emergence of pathogens.</title>
        <authorList>
            <person name="Haridas S."/>
            <person name="Albert R."/>
            <person name="Binder M."/>
            <person name="Bloem J."/>
            <person name="Labutti K."/>
            <person name="Salamov A."/>
            <person name="Andreopoulos B."/>
            <person name="Baker S."/>
            <person name="Barry K."/>
            <person name="Bills G."/>
            <person name="Bluhm B."/>
            <person name="Cannon C."/>
            <person name="Castanera R."/>
            <person name="Culley D."/>
            <person name="Daum C."/>
            <person name="Ezra D."/>
            <person name="Gonzalez J."/>
            <person name="Henrissat B."/>
            <person name="Kuo A."/>
            <person name="Liang C."/>
            <person name="Lipzen A."/>
            <person name="Lutzoni F."/>
            <person name="Magnuson J."/>
            <person name="Mondo S."/>
            <person name="Nolan M."/>
            <person name="Ohm R."/>
            <person name="Pangilinan J."/>
            <person name="Park H.-J."/>
            <person name="Ramirez L."/>
            <person name="Alfaro M."/>
            <person name="Sun H."/>
            <person name="Tritt A."/>
            <person name="Yoshinaga Y."/>
            <person name="Zwiers L.-H."/>
            <person name="Turgeon B."/>
            <person name="Goodwin S."/>
            <person name="Spatafora J."/>
            <person name="Crous P."/>
            <person name="Grigoriev I."/>
        </authorList>
    </citation>
    <scope>NUCLEOTIDE SEQUENCE</scope>
    <source>
        <strain evidence="1">CBS 113818</strain>
    </source>
</reference>
<evidence type="ECO:0008006" key="3">
    <source>
        <dbReference type="Google" id="ProtNLM"/>
    </source>
</evidence>
<organism evidence="1 2">
    <name type="scientific">Ophiobolus disseminans</name>
    <dbReference type="NCBI Taxonomy" id="1469910"/>
    <lineage>
        <taxon>Eukaryota</taxon>
        <taxon>Fungi</taxon>
        <taxon>Dikarya</taxon>
        <taxon>Ascomycota</taxon>
        <taxon>Pezizomycotina</taxon>
        <taxon>Dothideomycetes</taxon>
        <taxon>Pleosporomycetidae</taxon>
        <taxon>Pleosporales</taxon>
        <taxon>Pleosporineae</taxon>
        <taxon>Phaeosphaeriaceae</taxon>
        <taxon>Ophiobolus</taxon>
    </lineage>
</organism>
<name>A0A6A6ZM70_9PLEO</name>
<dbReference type="AlphaFoldDB" id="A0A6A6ZM70"/>
<accession>A0A6A6ZM70</accession>
<evidence type="ECO:0000313" key="2">
    <source>
        <dbReference type="Proteomes" id="UP000799424"/>
    </source>
</evidence>
<dbReference type="EMBL" id="MU006237">
    <property type="protein sequence ID" value="KAF2821434.1"/>
    <property type="molecule type" value="Genomic_DNA"/>
</dbReference>
<proteinExistence type="predicted"/>